<dbReference type="Pfam" id="PF14269">
    <property type="entry name" value="Arylsulfotran_2"/>
    <property type="match status" value="1"/>
</dbReference>
<dbReference type="PANTHER" id="PTHR35340">
    <property type="entry name" value="PQQ ENZYME REPEAT PROTEIN-RELATED"/>
    <property type="match status" value="1"/>
</dbReference>
<dbReference type="InterPro" id="IPR039535">
    <property type="entry name" value="ASST-like"/>
</dbReference>
<protein>
    <recommendedName>
        <fullName evidence="6">ASST-domain-containing protein</fullName>
    </recommendedName>
</protein>
<name>A0A6G1H0N3_9PEZI</name>
<feature type="compositionally biased region" description="Pro residues" evidence="1">
    <location>
        <begin position="632"/>
        <end position="641"/>
    </location>
</feature>
<feature type="region of interest" description="Disordered" evidence="1">
    <location>
        <begin position="545"/>
        <end position="652"/>
    </location>
</feature>
<reference evidence="4" key="1">
    <citation type="journal article" date="2020" name="Stud. Mycol.">
        <title>101 Dothideomycetes genomes: a test case for predicting lifestyles and emergence of pathogens.</title>
        <authorList>
            <person name="Haridas S."/>
            <person name="Albert R."/>
            <person name="Binder M."/>
            <person name="Bloem J."/>
            <person name="Labutti K."/>
            <person name="Salamov A."/>
            <person name="Andreopoulos B."/>
            <person name="Baker S."/>
            <person name="Barry K."/>
            <person name="Bills G."/>
            <person name="Bluhm B."/>
            <person name="Cannon C."/>
            <person name="Castanera R."/>
            <person name="Culley D."/>
            <person name="Daum C."/>
            <person name="Ezra D."/>
            <person name="Gonzalez J."/>
            <person name="Henrissat B."/>
            <person name="Kuo A."/>
            <person name="Liang C."/>
            <person name="Lipzen A."/>
            <person name="Lutzoni F."/>
            <person name="Magnuson J."/>
            <person name="Mondo S."/>
            <person name="Nolan M."/>
            <person name="Ohm R."/>
            <person name="Pangilinan J."/>
            <person name="Park H.-J."/>
            <person name="Ramirez L."/>
            <person name="Alfaro M."/>
            <person name="Sun H."/>
            <person name="Tritt A."/>
            <person name="Yoshinaga Y."/>
            <person name="Zwiers L.-H."/>
            <person name="Turgeon B."/>
            <person name="Goodwin S."/>
            <person name="Spatafora J."/>
            <person name="Crous P."/>
            <person name="Grigoriev I."/>
        </authorList>
    </citation>
    <scope>NUCLEOTIDE SEQUENCE</scope>
    <source>
        <strain evidence="4">CBS 113979</strain>
    </source>
</reference>
<evidence type="ECO:0000256" key="1">
    <source>
        <dbReference type="SAM" id="MobiDB-lite"/>
    </source>
</evidence>
<dbReference type="AlphaFoldDB" id="A0A6G1H0N3"/>
<evidence type="ECO:0000313" key="4">
    <source>
        <dbReference type="EMBL" id="KAF1986580.1"/>
    </source>
</evidence>
<feature type="compositionally biased region" description="Low complexity" evidence="1">
    <location>
        <begin position="600"/>
        <end position="612"/>
    </location>
</feature>
<feature type="compositionally biased region" description="Basic and acidic residues" evidence="1">
    <location>
        <begin position="620"/>
        <end position="631"/>
    </location>
</feature>
<keyword evidence="2" id="KW-0812">Transmembrane</keyword>
<proteinExistence type="predicted"/>
<evidence type="ECO:0008006" key="6">
    <source>
        <dbReference type="Google" id="ProtNLM"/>
    </source>
</evidence>
<dbReference type="PANTHER" id="PTHR35340:SF5">
    <property type="entry name" value="ASST-DOMAIN-CONTAINING PROTEIN"/>
    <property type="match status" value="1"/>
</dbReference>
<accession>A0A6G1H0N3</accession>
<feature type="transmembrane region" description="Helical" evidence="2">
    <location>
        <begin position="656"/>
        <end position="681"/>
    </location>
</feature>
<keyword evidence="2" id="KW-1133">Transmembrane helix</keyword>
<keyword evidence="5" id="KW-1185">Reference proteome</keyword>
<dbReference type="OrthoDB" id="5427350at2759"/>
<feature type="signal peptide" evidence="3">
    <location>
        <begin position="1"/>
        <end position="25"/>
    </location>
</feature>
<evidence type="ECO:0000256" key="3">
    <source>
        <dbReference type="SAM" id="SignalP"/>
    </source>
</evidence>
<evidence type="ECO:0000256" key="2">
    <source>
        <dbReference type="SAM" id="Phobius"/>
    </source>
</evidence>
<evidence type="ECO:0000313" key="5">
    <source>
        <dbReference type="Proteomes" id="UP000800041"/>
    </source>
</evidence>
<feature type="chain" id="PRO_5026157354" description="ASST-domain-containing protein" evidence="3">
    <location>
        <begin position="26"/>
        <end position="683"/>
    </location>
</feature>
<keyword evidence="3" id="KW-0732">Signal</keyword>
<dbReference type="InterPro" id="IPR053143">
    <property type="entry name" value="Arylsulfate_ST"/>
</dbReference>
<organism evidence="4 5">
    <name type="scientific">Aulographum hederae CBS 113979</name>
    <dbReference type="NCBI Taxonomy" id="1176131"/>
    <lineage>
        <taxon>Eukaryota</taxon>
        <taxon>Fungi</taxon>
        <taxon>Dikarya</taxon>
        <taxon>Ascomycota</taxon>
        <taxon>Pezizomycotina</taxon>
        <taxon>Dothideomycetes</taxon>
        <taxon>Pleosporomycetidae</taxon>
        <taxon>Aulographales</taxon>
        <taxon>Aulographaceae</taxon>
    </lineage>
</organism>
<dbReference type="Proteomes" id="UP000800041">
    <property type="component" value="Unassembled WGS sequence"/>
</dbReference>
<keyword evidence="2" id="KW-0472">Membrane</keyword>
<dbReference type="EMBL" id="ML977156">
    <property type="protein sequence ID" value="KAF1986580.1"/>
    <property type="molecule type" value="Genomic_DNA"/>
</dbReference>
<gene>
    <name evidence="4" type="ORF">K402DRAFT_377156</name>
</gene>
<sequence>MRPYTVFTEMLCLFSLLCLLPTAIADLGPFYMDPWYQRDRYGEYPHQFYNTDGGLMAPRPNIITPPKAGAVSPERYIFLNPRGTLVRDPVDKGLSPIILDARDLSLVWMGPWWGAAYPFMMQEFKGKKYLTFWAGDQMDNGYGRGNYYMLDETYNIAYNLTNVGLSVRGDFHEFQLTRNGTFLCTSYEPITADFSGEHPDRKENWILDSIFQEIDVETNDLIFEWRASSIFKLADSFVYPGEEGQTDGSNPDQAFDFYHINSVTKDDLGNYLVSGRHTHSLSYIDHNTGKVLWNIGGKRNTFKDVTKGAAKNFAWQHHARWVPGRPGVLTLFDNGATDTETTEPRSRGMRIKVDPIGGTVALEKEFLSQWDITSSSQGSLQTLSNGNSLVGYGSNPVWTEFSESGEILWDVQFGMIGPKELKTANVMSYRVYKFDWVGRPTTRPTIVRAADNMVWMSWNGATEIAQWIMLTSEDTKILRNWTQVTANVTRQGFETSWILPPDSNIRYIRAIPVDASYNILGASSTIDMETAKHYKIKGDVSISKYVPQKQKGKGNNPGEQVDDDDGEAAQKSPDGGAIEWPMDGANSDGTLSDENDDGGLSDSSSDFPNDGPAPDPDAQDPEHDYEEDHSNEPPPSPPPPALMEGPLEPASATSRLSWGIAGAMSLGLPWVVVGSAVVVMAHL</sequence>